<dbReference type="EMBL" id="KZ613942">
    <property type="protein sequence ID" value="PMD43508.1"/>
    <property type="molecule type" value="Genomic_DNA"/>
</dbReference>
<evidence type="ECO:0000313" key="2">
    <source>
        <dbReference type="EMBL" id="PMD43508.1"/>
    </source>
</evidence>
<accession>A0A2J6RYB9</accession>
<sequence length="269" mass="30276">WNTKSLFPPSFPSTDVTIQTFPQTRILHFSAYNIKTSKMPPTLKHDATHTLLYAIITHLSPPSADDKVQWQQIAELLPDKPWGDAVFESWRKVQTRAQKDGWLASKSKKSTLEKNEKNEGEGDVKPAFQKKHAGGTRQELVEKVDWVERNVQLRRGLKRTRANKNVEGLESSEEEVIVIGKGQKDVERKIATLRRGSAVLRRKSVTSMTAKSERAALFKKKFEDSDSDSNWEKDSSKKAVGNNNSIKGFSAVSNGKGSKVVAEEKEKND</sequence>
<feature type="region of interest" description="Disordered" evidence="1">
    <location>
        <begin position="101"/>
        <end position="135"/>
    </location>
</feature>
<organism evidence="2 3">
    <name type="scientific">Hyaloscypha variabilis (strain UAMH 11265 / GT02V1 / F)</name>
    <name type="common">Meliniomyces variabilis</name>
    <dbReference type="NCBI Taxonomy" id="1149755"/>
    <lineage>
        <taxon>Eukaryota</taxon>
        <taxon>Fungi</taxon>
        <taxon>Dikarya</taxon>
        <taxon>Ascomycota</taxon>
        <taxon>Pezizomycotina</taxon>
        <taxon>Leotiomycetes</taxon>
        <taxon>Helotiales</taxon>
        <taxon>Hyaloscyphaceae</taxon>
        <taxon>Hyaloscypha</taxon>
        <taxon>Hyaloscypha variabilis</taxon>
    </lineage>
</organism>
<keyword evidence="3" id="KW-1185">Reference proteome</keyword>
<feature type="region of interest" description="Disordered" evidence="1">
    <location>
        <begin position="224"/>
        <end position="269"/>
    </location>
</feature>
<evidence type="ECO:0000313" key="3">
    <source>
        <dbReference type="Proteomes" id="UP000235786"/>
    </source>
</evidence>
<feature type="non-terminal residue" evidence="2">
    <location>
        <position position="1"/>
    </location>
</feature>
<dbReference type="OrthoDB" id="10608028at2759"/>
<dbReference type="AlphaFoldDB" id="A0A2J6RYB9"/>
<protein>
    <submittedName>
        <fullName evidence="2">Uncharacterized protein</fullName>
    </submittedName>
</protein>
<feature type="compositionally biased region" description="Basic and acidic residues" evidence="1">
    <location>
        <begin position="224"/>
        <end position="237"/>
    </location>
</feature>
<gene>
    <name evidence="2" type="ORF">L207DRAFT_621155</name>
</gene>
<evidence type="ECO:0000256" key="1">
    <source>
        <dbReference type="SAM" id="MobiDB-lite"/>
    </source>
</evidence>
<reference evidence="2" key="1">
    <citation type="submission" date="2016-04" db="EMBL/GenBank/DDBJ databases">
        <title>A degradative enzymes factory behind the ericoid mycorrhizal symbiosis.</title>
        <authorList>
            <consortium name="DOE Joint Genome Institute"/>
            <person name="Martino E."/>
            <person name="Morin E."/>
            <person name="Grelet G."/>
            <person name="Kuo A."/>
            <person name="Kohler A."/>
            <person name="Daghino S."/>
            <person name="Barry K."/>
            <person name="Choi C."/>
            <person name="Cichocki N."/>
            <person name="Clum A."/>
            <person name="Copeland A."/>
            <person name="Hainaut M."/>
            <person name="Haridas S."/>
            <person name="Labutti K."/>
            <person name="Lindquist E."/>
            <person name="Lipzen A."/>
            <person name="Khouja H.-R."/>
            <person name="Murat C."/>
            <person name="Ohm R."/>
            <person name="Olson A."/>
            <person name="Spatafora J."/>
            <person name="Veneault-Fourrey C."/>
            <person name="Henrissat B."/>
            <person name="Grigoriev I."/>
            <person name="Martin F."/>
            <person name="Perotto S."/>
        </authorList>
    </citation>
    <scope>NUCLEOTIDE SEQUENCE [LARGE SCALE GENOMIC DNA]</scope>
    <source>
        <strain evidence="2">F</strain>
    </source>
</reference>
<name>A0A2J6RYB9_HYAVF</name>
<dbReference type="Proteomes" id="UP000235786">
    <property type="component" value="Unassembled WGS sequence"/>
</dbReference>
<proteinExistence type="predicted"/>
<feature type="compositionally biased region" description="Polar residues" evidence="1">
    <location>
        <begin position="241"/>
        <end position="256"/>
    </location>
</feature>
<feature type="compositionally biased region" description="Basic and acidic residues" evidence="1">
    <location>
        <begin position="110"/>
        <end position="124"/>
    </location>
</feature>